<evidence type="ECO:0000313" key="4">
    <source>
        <dbReference type="Proteomes" id="UP000238164"/>
    </source>
</evidence>
<keyword evidence="3" id="KW-0547">Nucleotide-binding</keyword>
<evidence type="ECO:0000256" key="1">
    <source>
        <dbReference type="SAM" id="MobiDB-lite"/>
    </source>
</evidence>
<dbReference type="PANTHER" id="PTHR28208">
    <property type="entry name" value="PHOSPHATIDATE PHOSPHATASE APP1"/>
    <property type="match status" value="1"/>
</dbReference>
<dbReference type="KEGG" id="mgg:MPLG2_1572"/>
<feature type="region of interest" description="Disordered" evidence="1">
    <location>
        <begin position="315"/>
        <end position="351"/>
    </location>
</feature>
<dbReference type="AlphaFoldDB" id="A0A2N9JGG1"/>
<accession>A0A2N9JGG1</accession>
<dbReference type="PANTHER" id="PTHR28208:SF3">
    <property type="entry name" value="PHOSPHATIDATE PHOSPHATASE APP1"/>
    <property type="match status" value="1"/>
</dbReference>
<dbReference type="InterPro" id="IPR052935">
    <property type="entry name" value="Mg2+_PAP"/>
</dbReference>
<evidence type="ECO:0000313" key="3">
    <source>
        <dbReference type="EMBL" id="SPD86608.1"/>
    </source>
</evidence>
<protein>
    <submittedName>
        <fullName evidence="3">ABC transporter, ATP-binding protein</fullName>
    </submittedName>
</protein>
<dbReference type="Proteomes" id="UP000238164">
    <property type="component" value="Chromosome 1"/>
</dbReference>
<dbReference type="Pfam" id="PF09949">
    <property type="entry name" value="APP1_cat"/>
    <property type="match status" value="1"/>
</dbReference>
<dbReference type="EMBL" id="LT985188">
    <property type="protein sequence ID" value="SPD86608.1"/>
    <property type="molecule type" value="Genomic_DNA"/>
</dbReference>
<evidence type="ECO:0000259" key="2">
    <source>
        <dbReference type="Pfam" id="PF09949"/>
    </source>
</evidence>
<name>A0A2N9JGG1_9ACTN</name>
<proteinExistence type="predicted"/>
<keyword evidence="3" id="KW-0067">ATP-binding</keyword>
<dbReference type="GO" id="GO:0008195">
    <property type="term" value="F:phosphatidate phosphatase activity"/>
    <property type="evidence" value="ECO:0007669"/>
    <property type="project" value="InterPro"/>
</dbReference>
<dbReference type="GO" id="GO:0005524">
    <property type="term" value="F:ATP binding"/>
    <property type="evidence" value="ECO:0007669"/>
    <property type="project" value="UniProtKB-KW"/>
</dbReference>
<feature type="compositionally biased region" description="Basic and acidic residues" evidence="1">
    <location>
        <begin position="315"/>
        <end position="326"/>
    </location>
</feature>
<keyword evidence="4" id="KW-1185">Reference proteome</keyword>
<feature type="domain" description="Phosphatidate phosphatase APP1 catalytic" evidence="2">
    <location>
        <begin position="153"/>
        <end position="304"/>
    </location>
</feature>
<dbReference type="InterPro" id="IPR019236">
    <property type="entry name" value="APP1_cat"/>
</dbReference>
<reference evidence="3 4" key="1">
    <citation type="submission" date="2018-02" db="EMBL/GenBank/DDBJ databases">
        <authorList>
            <person name="Cohen D.B."/>
            <person name="Kent A.D."/>
        </authorList>
    </citation>
    <scope>NUCLEOTIDE SEQUENCE [LARGE SCALE GENOMIC DNA]</scope>
    <source>
        <strain evidence="3">1</strain>
    </source>
</reference>
<sequence>MPTATVLLVSTKPFIAARVEEFLDRRFEALFRALGWREHVVAYTGYGSNEFVRVMARVVLAPQWSRSQLGRATKEFVKRRGWRSFITAPCVRVPVTLTLGDRAVTVRTDRGGYLDHRVTRHDFPAGWHTVTAQTQQSRPADCPVLIVAPDAEFGLVSDIDDTILTTWLPRPMVAAWNSFVRDESNRQSIPGMARFYHRFLATHPGAPLVYLSTGAWNTYDFLNRFIEQHRYPKGPLLLTDWGPTNIGWFRSGMEHKRTNLLRLAADFPGVRWLLVGDDGQHDPEIYAEFAHGHPDHVAAVAIRQLSPTEQVLAHGTDKPLDDREPAEADDTWVEAPDGRGLAAQLTPLLDG</sequence>
<gene>
    <name evidence="3" type="ORF">MPLG2_1572</name>
</gene>
<organism evidence="3 4">
    <name type="scientific">Micropruina glycogenica</name>
    <dbReference type="NCBI Taxonomy" id="75385"/>
    <lineage>
        <taxon>Bacteria</taxon>
        <taxon>Bacillati</taxon>
        <taxon>Actinomycetota</taxon>
        <taxon>Actinomycetes</taxon>
        <taxon>Propionibacteriales</taxon>
        <taxon>Nocardioidaceae</taxon>
        <taxon>Micropruina</taxon>
    </lineage>
</organism>